<evidence type="ECO:0000256" key="1">
    <source>
        <dbReference type="SAM" id="MobiDB-lite"/>
    </source>
</evidence>
<comment type="caution">
    <text evidence="3">The sequence shown here is derived from an EMBL/GenBank/DDBJ whole genome shotgun (WGS) entry which is preliminary data.</text>
</comment>
<protein>
    <submittedName>
        <fullName evidence="3">Uncharacterized protein</fullName>
    </submittedName>
</protein>
<keyword evidence="2" id="KW-0732">Signal</keyword>
<reference evidence="3 4" key="1">
    <citation type="submission" date="2020-04" db="EMBL/GenBank/DDBJ databases">
        <title>Perkinsus chesapeaki whole genome sequence.</title>
        <authorList>
            <person name="Bogema D.R."/>
        </authorList>
    </citation>
    <scope>NUCLEOTIDE SEQUENCE [LARGE SCALE GENOMIC DNA]</scope>
    <source>
        <strain evidence="3">ATCC PRA-425</strain>
    </source>
</reference>
<accession>A0A7J6MG30</accession>
<proteinExistence type="predicted"/>
<feature type="region of interest" description="Disordered" evidence="1">
    <location>
        <begin position="197"/>
        <end position="256"/>
    </location>
</feature>
<feature type="chain" id="PRO_5029864320" evidence="2">
    <location>
        <begin position="35"/>
        <end position="256"/>
    </location>
</feature>
<feature type="signal peptide" evidence="2">
    <location>
        <begin position="1"/>
        <end position="34"/>
    </location>
</feature>
<name>A0A7J6MG30_PERCH</name>
<dbReference type="AlphaFoldDB" id="A0A7J6MG30"/>
<feature type="compositionally biased region" description="Basic and acidic residues" evidence="1">
    <location>
        <begin position="197"/>
        <end position="220"/>
    </location>
</feature>
<evidence type="ECO:0000313" key="4">
    <source>
        <dbReference type="Proteomes" id="UP000591131"/>
    </source>
</evidence>
<dbReference type="Proteomes" id="UP000591131">
    <property type="component" value="Unassembled WGS sequence"/>
</dbReference>
<keyword evidence="4" id="KW-1185">Reference proteome</keyword>
<sequence length="256" mass="27993">MVRVEACGDCVSSICIGYCSMALLLLSLLVPSLASHAPTSSRTTGPPLPPTGLYVSDPSQHPFRGTARIYMVISDSPSSRSGRKAYLVFKPELGYEPVTIEDIELKPAYAEQTVIGGINSFLKSNAYSLSWRIGSLSRRDHAKSATVSVRSLASGFVFVMVDEDGRQPGDATTLTLLLGRYGSSDFDYRVNLKRVENRRPDSTAPSEMDHPYAKRSRVDASEAAAATAELVDTEEDKRRPPKKRQRFVEALGTSQQ</sequence>
<gene>
    <name evidence="3" type="ORF">FOL47_001990</name>
</gene>
<evidence type="ECO:0000256" key="2">
    <source>
        <dbReference type="SAM" id="SignalP"/>
    </source>
</evidence>
<dbReference type="EMBL" id="JAAPAO010000150">
    <property type="protein sequence ID" value="KAF4670523.1"/>
    <property type="molecule type" value="Genomic_DNA"/>
</dbReference>
<feature type="compositionally biased region" description="Low complexity" evidence="1">
    <location>
        <begin position="221"/>
        <end position="230"/>
    </location>
</feature>
<evidence type="ECO:0000313" key="3">
    <source>
        <dbReference type="EMBL" id="KAF4670523.1"/>
    </source>
</evidence>
<organism evidence="3 4">
    <name type="scientific">Perkinsus chesapeaki</name>
    <name type="common">Clam parasite</name>
    <name type="synonym">Perkinsus andrewsi</name>
    <dbReference type="NCBI Taxonomy" id="330153"/>
    <lineage>
        <taxon>Eukaryota</taxon>
        <taxon>Sar</taxon>
        <taxon>Alveolata</taxon>
        <taxon>Perkinsozoa</taxon>
        <taxon>Perkinsea</taxon>
        <taxon>Perkinsida</taxon>
        <taxon>Perkinsidae</taxon>
        <taxon>Perkinsus</taxon>
    </lineage>
</organism>